<organism evidence="1 2">
    <name type="scientific">Clostridium malenominatum</name>
    <dbReference type="NCBI Taxonomy" id="1539"/>
    <lineage>
        <taxon>Bacteria</taxon>
        <taxon>Bacillati</taxon>
        <taxon>Bacillota</taxon>
        <taxon>Clostridia</taxon>
        <taxon>Eubacteriales</taxon>
        <taxon>Clostridiaceae</taxon>
        <taxon>Clostridium</taxon>
    </lineage>
</organism>
<accession>A0ABN1J122</accession>
<name>A0ABN1J122_9CLOT</name>
<keyword evidence="2" id="KW-1185">Reference proteome</keyword>
<dbReference type="Proteomes" id="UP001500339">
    <property type="component" value="Unassembled WGS sequence"/>
</dbReference>
<reference evidence="1 2" key="1">
    <citation type="journal article" date="2019" name="Int. J. Syst. Evol. Microbiol.">
        <title>The Global Catalogue of Microorganisms (GCM) 10K type strain sequencing project: providing services to taxonomists for standard genome sequencing and annotation.</title>
        <authorList>
            <consortium name="The Broad Institute Genomics Platform"/>
            <consortium name="The Broad Institute Genome Sequencing Center for Infectious Disease"/>
            <person name="Wu L."/>
            <person name="Ma J."/>
        </authorList>
    </citation>
    <scope>NUCLEOTIDE SEQUENCE [LARGE SCALE GENOMIC DNA]</scope>
    <source>
        <strain evidence="1 2">JCM 1405</strain>
    </source>
</reference>
<proteinExistence type="predicted"/>
<dbReference type="RefSeq" id="WP_343769396.1">
    <property type="nucleotide sequence ID" value="NZ_BAAACF010000001.1"/>
</dbReference>
<dbReference type="EMBL" id="BAAACF010000001">
    <property type="protein sequence ID" value="GAA0725454.1"/>
    <property type="molecule type" value="Genomic_DNA"/>
</dbReference>
<evidence type="ECO:0000313" key="2">
    <source>
        <dbReference type="Proteomes" id="UP001500339"/>
    </source>
</evidence>
<evidence type="ECO:0000313" key="1">
    <source>
        <dbReference type="EMBL" id="GAA0725454.1"/>
    </source>
</evidence>
<comment type="caution">
    <text evidence="1">The sequence shown here is derived from an EMBL/GenBank/DDBJ whole genome shotgun (WGS) entry which is preliminary data.</text>
</comment>
<gene>
    <name evidence="1" type="ORF">GCM10008905_20810</name>
</gene>
<protein>
    <submittedName>
        <fullName evidence="1">Uncharacterized protein</fullName>
    </submittedName>
</protein>
<sequence length="220" mass="26476">MLFFSKKVDDKIITELKELIEKFNEEFHQSFMPKEVSCLWYLGGNERIDTLCEHELTNFNLHNLFDYKNASLIRCLEDFPQVRKSFFYSLNNIKQNQNFEDDDALFDFLKEKGKFFINDYLKSFQKSAEYYNKKSDKGKLPEYRELFTWIDEDELCFLDKLFVYLGDFRISLNDIVACFKDENLARTILKYTENGEEKEMRFNLAAFAYFEKNLPAHKEK</sequence>